<dbReference type="InterPro" id="IPR036885">
    <property type="entry name" value="SWIB_MDM2_dom_sf"/>
</dbReference>
<proteinExistence type="predicted"/>
<organism evidence="2">
    <name type="scientific">viral metagenome</name>
    <dbReference type="NCBI Taxonomy" id="1070528"/>
    <lineage>
        <taxon>unclassified sequences</taxon>
        <taxon>metagenomes</taxon>
        <taxon>organismal metagenomes</taxon>
    </lineage>
</organism>
<dbReference type="PANTHER" id="PTHR13844">
    <property type="entry name" value="SWI/SNF-RELATED MATRIX-ASSOCIATED ACTIN-DEPENDENT REGULATOR OF CHROMATIN SUBFAMILY D"/>
    <property type="match status" value="1"/>
</dbReference>
<feature type="domain" description="DM2" evidence="1">
    <location>
        <begin position="68"/>
        <end position="150"/>
    </location>
</feature>
<accession>A0A6C0IPH6</accession>
<dbReference type="Pfam" id="PF02201">
    <property type="entry name" value="SWIB"/>
    <property type="match status" value="1"/>
</dbReference>
<sequence>MEQNSSKSAAKKEQPFDDVLNVLSGFKNQITGLIKQVKSLEKSCNKRMKALEKEAKKNKMKGNRKPSGFAVPGKISSELCKFMNKPEGSDAARTEVTKFIIKYIQEKNLQNPVNKREILPDSDLKKLLKGTEKEPVTYFSIQRLMNPHFV</sequence>
<protein>
    <recommendedName>
        <fullName evidence="1">DM2 domain-containing protein</fullName>
    </recommendedName>
</protein>
<dbReference type="PROSITE" id="PS51925">
    <property type="entry name" value="SWIB_MDM2"/>
    <property type="match status" value="1"/>
</dbReference>
<reference evidence="2" key="1">
    <citation type="journal article" date="2020" name="Nature">
        <title>Giant virus diversity and host interactions through global metagenomics.</title>
        <authorList>
            <person name="Schulz F."/>
            <person name="Roux S."/>
            <person name="Paez-Espino D."/>
            <person name="Jungbluth S."/>
            <person name="Walsh D.A."/>
            <person name="Denef V.J."/>
            <person name="McMahon K.D."/>
            <person name="Konstantinidis K.T."/>
            <person name="Eloe-Fadrosh E.A."/>
            <person name="Kyrpides N.C."/>
            <person name="Woyke T."/>
        </authorList>
    </citation>
    <scope>NUCLEOTIDE SEQUENCE</scope>
    <source>
        <strain evidence="2">GVMAG-M-3300024261-37</strain>
    </source>
</reference>
<dbReference type="SUPFAM" id="SSF47592">
    <property type="entry name" value="SWIB/MDM2 domain"/>
    <property type="match status" value="1"/>
</dbReference>
<dbReference type="CDD" id="cd10567">
    <property type="entry name" value="SWIB-MDM2_like"/>
    <property type="match status" value="1"/>
</dbReference>
<name>A0A6C0IPH6_9ZZZZ</name>
<dbReference type="InterPro" id="IPR003121">
    <property type="entry name" value="SWIB_MDM2_domain"/>
</dbReference>
<dbReference type="InterPro" id="IPR019835">
    <property type="entry name" value="SWIB_domain"/>
</dbReference>
<evidence type="ECO:0000313" key="2">
    <source>
        <dbReference type="EMBL" id="QHT95121.1"/>
    </source>
</evidence>
<dbReference type="Gene3D" id="1.10.245.10">
    <property type="entry name" value="SWIB/MDM2 domain"/>
    <property type="match status" value="1"/>
</dbReference>
<evidence type="ECO:0000259" key="1">
    <source>
        <dbReference type="PROSITE" id="PS51925"/>
    </source>
</evidence>
<dbReference type="SMART" id="SM00151">
    <property type="entry name" value="SWIB"/>
    <property type="match status" value="1"/>
</dbReference>
<dbReference type="EMBL" id="MN740234">
    <property type="protein sequence ID" value="QHT95121.1"/>
    <property type="molecule type" value="Genomic_DNA"/>
</dbReference>
<dbReference type="AlphaFoldDB" id="A0A6C0IPH6"/>